<evidence type="ECO:0000313" key="1">
    <source>
        <dbReference type="EMBL" id="BBE09374.1"/>
    </source>
</evidence>
<dbReference type="Gene3D" id="1.20.1050.10">
    <property type="match status" value="1"/>
</dbReference>
<dbReference type="KEGG" id="mcys:MCB1EB_1213"/>
<dbReference type="Pfam" id="PF00043">
    <property type="entry name" value="GST_C"/>
    <property type="match status" value="1"/>
</dbReference>
<dbReference type="InterPro" id="IPR010987">
    <property type="entry name" value="Glutathione-S-Trfase_C-like"/>
</dbReference>
<dbReference type="PANTHER" id="PTHR44051">
    <property type="entry name" value="GLUTATHIONE S-TRANSFERASE-RELATED"/>
    <property type="match status" value="1"/>
</dbReference>
<dbReference type="SFLD" id="SFLDG00358">
    <property type="entry name" value="Main_(cytGST)"/>
    <property type="match status" value="1"/>
</dbReference>
<dbReference type="GO" id="GO:0016740">
    <property type="term" value="F:transferase activity"/>
    <property type="evidence" value="ECO:0007669"/>
    <property type="project" value="UniProtKB-KW"/>
</dbReference>
<dbReference type="EMBL" id="AP018150">
    <property type="protein sequence ID" value="BBE09374.1"/>
    <property type="molecule type" value="Genomic_DNA"/>
</dbReference>
<reference evidence="1 2" key="1">
    <citation type="journal article" date="2018" name="Microbes Environ.">
        <title>Comparative Genomic Insights into Endofungal Lifestyles of Two Bacterial Endosymbionts, Mycoavidus cysteinexigens and Burkholderia rhizoxinica.</title>
        <authorList>
            <person name="Sharmin D."/>
            <person name="Guo Y."/>
            <person name="Nishizawa T."/>
            <person name="Ohshima S."/>
            <person name="Sato Y."/>
            <person name="Takashima Y."/>
            <person name="Narisawa K."/>
            <person name="Ohta H."/>
        </authorList>
    </citation>
    <scope>NUCLEOTIDE SEQUENCE [LARGE SCALE GENOMIC DNA]</scope>
    <source>
        <strain evidence="1 2">B1-EB</strain>
    </source>
</reference>
<dbReference type="Pfam" id="PF13417">
    <property type="entry name" value="GST_N_3"/>
    <property type="match status" value="1"/>
</dbReference>
<dbReference type="InterPro" id="IPR036282">
    <property type="entry name" value="Glutathione-S-Trfase_C_sf"/>
</dbReference>
<protein>
    <submittedName>
        <fullName evidence="1">Glutathione S-transferase, N-terminal domain protein</fullName>
    </submittedName>
</protein>
<dbReference type="RefSeq" id="WP_081953445.1">
    <property type="nucleotide sequence ID" value="NZ_AP018150.1"/>
</dbReference>
<evidence type="ECO:0000313" key="2">
    <source>
        <dbReference type="Proteomes" id="UP000282597"/>
    </source>
</evidence>
<sequence>MLTLYFAPHTCALSVLIALKWLDVPHKVEKVKLGDPEYRKLAPLGMVPAMTDEHGKLMTQAAALLKYLVNKYPAAKLGGDGTLDGNYVLDEKLAFLTGDFHPAFWPFFSPKRFTVKEDEASIAAIKSASHIRIDRVMLELDRQLGNNAYLLGQQRSIADAYAFAMARWADYLPKTISHYPNAQRFMQAMQEDEGVQAALKHEA</sequence>
<dbReference type="InterPro" id="IPR004045">
    <property type="entry name" value="Glutathione_S-Trfase_N"/>
</dbReference>
<dbReference type="Proteomes" id="UP000282597">
    <property type="component" value="Chromosome"/>
</dbReference>
<name>A0A2Z6EVA1_9BURK</name>
<dbReference type="SFLD" id="SFLDS00019">
    <property type="entry name" value="Glutathione_Transferase_(cytos"/>
    <property type="match status" value="1"/>
</dbReference>
<dbReference type="InterPro" id="IPR036249">
    <property type="entry name" value="Thioredoxin-like_sf"/>
</dbReference>
<proteinExistence type="predicted"/>
<accession>A0A2Z6EVA1</accession>
<dbReference type="AlphaFoldDB" id="A0A2Z6EVA1"/>
<dbReference type="InterPro" id="IPR040079">
    <property type="entry name" value="Glutathione_S-Trfase"/>
</dbReference>
<dbReference type="SFLD" id="SFLDG01150">
    <property type="entry name" value="Main.1:_Beta-like"/>
    <property type="match status" value="1"/>
</dbReference>
<dbReference type="PROSITE" id="PS50405">
    <property type="entry name" value="GST_CTER"/>
    <property type="match status" value="1"/>
</dbReference>
<dbReference type="Gene3D" id="3.40.30.10">
    <property type="entry name" value="Glutaredoxin"/>
    <property type="match status" value="1"/>
</dbReference>
<dbReference type="SUPFAM" id="SSF47616">
    <property type="entry name" value="GST C-terminal domain-like"/>
    <property type="match status" value="1"/>
</dbReference>
<dbReference type="PROSITE" id="PS50404">
    <property type="entry name" value="GST_NTER"/>
    <property type="match status" value="1"/>
</dbReference>
<organism evidence="1 2">
    <name type="scientific">Mycoavidus cysteinexigens</name>
    <dbReference type="NCBI Taxonomy" id="1553431"/>
    <lineage>
        <taxon>Bacteria</taxon>
        <taxon>Pseudomonadati</taxon>
        <taxon>Pseudomonadota</taxon>
        <taxon>Betaproteobacteria</taxon>
        <taxon>Burkholderiales</taxon>
        <taxon>Burkholderiaceae</taxon>
        <taxon>Mycoavidus</taxon>
    </lineage>
</organism>
<dbReference type="CDD" id="cd03057">
    <property type="entry name" value="GST_N_Beta"/>
    <property type="match status" value="1"/>
</dbReference>
<dbReference type="PANTHER" id="PTHR44051:SF8">
    <property type="entry name" value="GLUTATHIONE S-TRANSFERASE GSTA"/>
    <property type="match status" value="1"/>
</dbReference>
<dbReference type="InterPro" id="IPR004046">
    <property type="entry name" value="GST_C"/>
</dbReference>
<keyword evidence="1" id="KW-0808">Transferase</keyword>
<dbReference type="SUPFAM" id="SSF52833">
    <property type="entry name" value="Thioredoxin-like"/>
    <property type="match status" value="1"/>
</dbReference>
<keyword evidence="2" id="KW-1185">Reference proteome</keyword>
<gene>
    <name evidence="1" type="ORF">MCB1EB_1213</name>
</gene>
<dbReference type="CDD" id="cd03188">
    <property type="entry name" value="GST_C_Beta"/>
    <property type="match status" value="1"/>
</dbReference>